<protein>
    <submittedName>
        <fullName evidence="2">Uncharacterized protein</fullName>
    </submittedName>
</protein>
<dbReference type="WBParaSite" id="Csp11.Scaffold629.g10468.t1">
    <property type="protein sequence ID" value="Csp11.Scaffold629.g10468.t1"/>
    <property type="gene ID" value="Csp11.Scaffold629.g10468"/>
</dbReference>
<proteinExistence type="predicted"/>
<dbReference type="AlphaFoldDB" id="A0A1I7TPF5"/>
<evidence type="ECO:0000313" key="2">
    <source>
        <dbReference type="WBParaSite" id="Csp11.Scaffold629.g10468.t1"/>
    </source>
</evidence>
<name>A0A1I7TPF5_9PELO</name>
<sequence length="88" mass="9943">MTATQQRSAFTQVKRIGSVLPMTPFHRPAVDPVQELKKKNEDLPDEIEKVDRGNQILLGEKPKFMNEAKTLCFLKKKILEFDGGDNGS</sequence>
<keyword evidence="1" id="KW-1185">Reference proteome</keyword>
<dbReference type="Proteomes" id="UP000095282">
    <property type="component" value="Unplaced"/>
</dbReference>
<reference evidence="2" key="1">
    <citation type="submission" date="2016-11" db="UniProtKB">
        <authorList>
            <consortium name="WormBaseParasite"/>
        </authorList>
    </citation>
    <scope>IDENTIFICATION</scope>
</reference>
<evidence type="ECO:0000313" key="1">
    <source>
        <dbReference type="Proteomes" id="UP000095282"/>
    </source>
</evidence>
<organism evidence="1 2">
    <name type="scientific">Caenorhabditis tropicalis</name>
    <dbReference type="NCBI Taxonomy" id="1561998"/>
    <lineage>
        <taxon>Eukaryota</taxon>
        <taxon>Metazoa</taxon>
        <taxon>Ecdysozoa</taxon>
        <taxon>Nematoda</taxon>
        <taxon>Chromadorea</taxon>
        <taxon>Rhabditida</taxon>
        <taxon>Rhabditina</taxon>
        <taxon>Rhabditomorpha</taxon>
        <taxon>Rhabditoidea</taxon>
        <taxon>Rhabditidae</taxon>
        <taxon>Peloderinae</taxon>
        <taxon>Caenorhabditis</taxon>
    </lineage>
</organism>
<accession>A0A1I7TPF5</accession>